<dbReference type="Proteomes" id="UP000322214">
    <property type="component" value="Chromosome"/>
</dbReference>
<proteinExistence type="predicted"/>
<dbReference type="EMBL" id="CP042912">
    <property type="protein sequence ID" value="QEG21005.1"/>
    <property type="molecule type" value="Genomic_DNA"/>
</dbReference>
<dbReference type="NCBIfam" id="TIGR04096">
    <property type="entry name" value="dnd_rel_methyl"/>
    <property type="match status" value="1"/>
</dbReference>
<reference evidence="1 2" key="1">
    <citation type="submission" date="2019-08" db="EMBL/GenBank/DDBJ databases">
        <title>Deep-cultivation of Planctomycetes and their phenomic and genomic characterization uncovers novel biology.</title>
        <authorList>
            <person name="Wiegand S."/>
            <person name="Jogler M."/>
            <person name="Boedeker C."/>
            <person name="Pinto D."/>
            <person name="Vollmers J."/>
            <person name="Rivas-Marin E."/>
            <person name="Kohn T."/>
            <person name="Peeters S.H."/>
            <person name="Heuer A."/>
            <person name="Rast P."/>
            <person name="Oberbeckmann S."/>
            <person name="Bunk B."/>
            <person name="Jeske O."/>
            <person name="Meyerdierks A."/>
            <person name="Storesund J.E."/>
            <person name="Kallscheuer N."/>
            <person name="Luecker S."/>
            <person name="Lage O.M."/>
            <person name="Pohl T."/>
            <person name="Merkel B.J."/>
            <person name="Hornburger P."/>
            <person name="Mueller R.-W."/>
            <person name="Bruemmer F."/>
            <person name="Labrenz M."/>
            <person name="Spormann A.M."/>
            <person name="Op den Camp H."/>
            <person name="Overmann J."/>
            <person name="Amann R."/>
            <person name="Jetten M.S.M."/>
            <person name="Mascher T."/>
            <person name="Medema M.H."/>
            <person name="Devos D.P."/>
            <person name="Kaster A.-K."/>
            <person name="Ovreas L."/>
            <person name="Rohde M."/>
            <person name="Galperin M.Y."/>
            <person name="Jogler C."/>
        </authorList>
    </citation>
    <scope>NUCLEOTIDE SEQUENCE [LARGE SCALE GENOMIC DNA]</scope>
    <source>
        <strain evidence="1 2">FC18</strain>
    </source>
</reference>
<dbReference type="InterPro" id="IPR024019">
    <property type="entry name" value="CHP04096"/>
</dbReference>
<evidence type="ECO:0000313" key="2">
    <source>
        <dbReference type="Proteomes" id="UP000322214"/>
    </source>
</evidence>
<dbReference type="KEGG" id="mff:MFFC18_08570"/>
<name>A0A5B9P752_9BACT</name>
<sequence>MSIHFFKCNFVKSKLPTRSSRYRIGKEIGGAIYLHRDYEDELGEAIVQAKLHLNDEVDYTIVKLNLKTKAISFICCDDFDIEDEPEVGDSIIVHPDGQTRRRSKAKDPEIYHHKWMFVADDYKGFDVERSRMRSLRWINLKGLNKRKIGKKSYWVENVLPRLNGQPRDEVSEPRESWGEQLSECDKAAKPMTEVPRHKTAIKRGSYSKPVKCLLRDGLLSDSKVFFDYGCGHGRDLDLLADIDISCQGWDPAFRPTAPKNEAAVVNIGYVINVIEDPNERADAVRSAWALAKEVLCVAAQIEFAAPEKEQQVFGDGYLTSRGTFQKYYNQHELREYLQDVVGTDAISAAPGIFYLFKCEEAKQQFFATRFKRRYTVPRQRISEVLFDQNRDLLDPFMERLTELGRVPAASEYAASNAIIEKFGSLKRAFKLIQKVTDESPWEEIAQKRCEDLLVYLALARFRKRPPLSKLPPTVQKDIKVFLGGYKVACGRADTLLFRAGDPDAIDQACQRSNVGQLVDNALIFHKSCLDSLEPLLRIYEGCARALVGELDDANVIKLHRFSGKVSYITYDGFDKNPHPQLKERMKVSLRSLNIDWFDYSTWDDPYVLLEKFELVNDNYKQRILFERFAKSLRRIGIVSNNNQLKKSELSIRLKNSQVHLQGHRLVNS</sequence>
<dbReference type="STRING" id="980251.GCA_001642875_03144"/>
<dbReference type="AlphaFoldDB" id="A0A5B9P752"/>
<protein>
    <recommendedName>
        <fullName evidence="3">DNA phosphorothioation-associated methyltransferase</fullName>
    </recommendedName>
</protein>
<keyword evidence="2" id="KW-1185">Reference proteome</keyword>
<evidence type="ECO:0008006" key="3">
    <source>
        <dbReference type="Google" id="ProtNLM"/>
    </source>
</evidence>
<evidence type="ECO:0000313" key="1">
    <source>
        <dbReference type="EMBL" id="QEG21005.1"/>
    </source>
</evidence>
<organism evidence="1 2">
    <name type="scientific">Mariniblastus fucicola</name>
    <dbReference type="NCBI Taxonomy" id="980251"/>
    <lineage>
        <taxon>Bacteria</taxon>
        <taxon>Pseudomonadati</taxon>
        <taxon>Planctomycetota</taxon>
        <taxon>Planctomycetia</taxon>
        <taxon>Pirellulales</taxon>
        <taxon>Pirellulaceae</taxon>
        <taxon>Mariniblastus</taxon>
    </lineage>
</organism>
<gene>
    <name evidence="1" type="ORF">MFFC18_08570</name>
</gene>
<accession>A0A5B9P752</accession>